<evidence type="ECO:0000256" key="5">
    <source>
        <dbReference type="ARBA" id="ARBA00013269"/>
    </source>
</evidence>
<dbReference type="GO" id="GO:0046872">
    <property type="term" value="F:metal ion binding"/>
    <property type="evidence" value="ECO:0007669"/>
    <property type="project" value="UniProtKB-UniRule"/>
</dbReference>
<dbReference type="STRING" id="321763.SAMN04488692_11239"/>
<evidence type="ECO:0000256" key="6">
    <source>
        <dbReference type="ARBA" id="ARBA00021108"/>
    </source>
</evidence>
<comment type="pathway">
    <text evidence="3 10">Cofactor biosynthesis; molybdopterin biosynthesis.</text>
</comment>
<dbReference type="SUPFAM" id="SSF63882">
    <property type="entry name" value="MoeA N-terminal region -like"/>
    <property type="match status" value="1"/>
</dbReference>
<comment type="function">
    <text evidence="1 10">Catalyzes the insertion of molybdate into adenylated molybdopterin with the concomitant release of AMP.</text>
</comment>
<dbReference type="SMART" id="SM00852">
    <property type="entry name" value="MoCF_biosynth"/>
    <property type="match status" value="1"/>
</dbReference>
<evidence type="ECO:0000256" key="9">
    <source>
        <dbReference type="ARBA" id="ARBA00047317"/>
    </source>
</evidence>
<dbReference type="PANTHER" id="PTHR10192">
    <property type="entry name" value="MOLYBDOPTERIN BIOSYNTHESIS PROTEIN"/>
    <property type="match status" value="1"/>
</dbReference>
<dbReference type="InterPro" id="IPR038987">
    <property type="entry name" value="MoeA-like"/>
</dbReference>
<dbReference type="AlphaFoldDB" id="A0A1G9P8G7"/>
<evidence type="ECO:0000256" key="1">
    <source>
        <dbReference type="ARBA" id="ARBA00002901"/>
    </source>
</evidence>
<dbReference type="Gene3D" id="3.90.105.10">
    <property type="entry name" value="Molybdopterin biosynthesis moea protein, domain 2"/>
    <property type="match status" value="1"/>
</dbReference>
<gene>
    <name evidence="12" type="ORF">SAMN04488692_11239</name>
</gene>
<evidence type="ECO:0000256" key="7">
    <source>
        <dbReference type="ARBA" id="ARBA00022505"/>
    </source>
</evidence>
<organism evidence="12 13">
    <name type="scientific">Halarsenatibacter silvermanii</name>
    <dbReference type="NCBI Taxonomy" id="321763"/>
    <lineage>
        <taxon>Bacteria</taxon>
        <taxon>Bacillati</taxon>
        <taxon>Bacillota</taxon>
        <taxon>Clostridia</taxon>
        <taxon>Halanaerobiales</taxon>
        <taxon>Halarsenatibacteraceae</taxon>
        <taxon>Halarsenatibacter</taxon>
    </lineage>
</organism>
<evidence type="ECO:0000259" key="11">
    <source>
        <dbReference type="SMART" id="SM00852"/>
    </source>
</evidence>
<comment type="cofactor">
    <cofactor evidence="10">
        <name>Mg(2+)</name>
        <dbReference type="ChEBI" id="CHEBI:18420"/>
    </cofactor>
</comment>
<evidence type="ECO:0000256" key="3">
    <source>
        <dbReference type="ARBA" id="ARBA00005046"/>
    </source>
</evidence>
<evidence type="ECO:0000313" key="13">
    <source>
        <dbReference type="Proteomes" id="UP000199476"/>
    </source>
</evidence>
<dbReference type="SUPFAM" id="SSF53218">
    <property type="entry name" value="Molybdenum cofactor biosynthesis proteins"/>
    <property type="match status" value="1"/>
</dbReference>
<keyword evidence="8 10" id="KW-0501">Molybdenum cofactor biosynthesis</keyword>
<keyword evidence="10" id="KW-0479">Metal-binding</keyword>
<dbReference type="InterPro" id="IPR005110">
    <property type="entry name" value="MoeA_linker/N"/>
</dbReference>
<reference evidence="12 13" key="1">
    <citation type="submission" date="2016-10" db="EMBL/GenBank/DDBJ databases">
        <authorList>
            <person name="de Groot N.N."/>
        </authorList>
    </citation>
    <scope>NUCLEOTIDE SEQUENCE [LARGE SCALE GENOMIC DNA]</scope>
    <source>
        <strain evidence="12 13">SLAS-1</strain>
    </source>
</reference>
<protein>
    <recommendedName>
        <fullName evidence="6 10">Molybdopterin molybdenumtransferase</fullName>
        <ecNumber evidence="5 10">2.10.1.1</ecNumber>
    </recommendedName>
</protein>
<comment type="catalytic activity">
    <reaction evidence="9">
        <text>adenylyl-molybdopterin + molybdate = Mo-molybdopterin + AMP + H(+)</text>
        <dbReference type="Rhea" id="RHEA:35047"/>
        <dbReference type="ChEBI" id="CHEBI:15378"/>
        <dbReference type="ChEBI" id="CHEBI:36264"/>
        <dbReference type="ChEBI" id="CHEBI:62727"/>
        <dbReference type="ChEBI" id="CHEBI:71302"/>
        <dbReference type="ChEBI" id="CHEBI:456215"/>
        <dbReference type="EC" id="2.10.1.1"/>
    </reaction>
</comment>
<dbReference type="OrthoDB" id="9804758at2"/>
<comment type="function">
    <text evidence="2">May be involved in the biosynthesis of molybdopterin.</text>
</comment>
<keyword evidence="7 10" id="KW-0500">Molybdenum</keyword>
<dbReference type="InterPro" id="IPR036688">
    <property type="entry name" value="MoeA_C_domain_IV_sf"/>
</dbReference>
<dbReference type="SUPFAM" id="SSF63867">
    <property type="entry name" value="MoeA C-terminal domain-like"/>
    <property type="match status" value="1"/>
</dbReference>
<accession>A0A1G9P8G7</accession>
<dbReference type="Gene3D" id="2.40.340.10">
    <property type="entry name" value="MoeA, C-terminal, domain IV"/>
    <property type="match status" value="1"/>
</dbReference>
<evidence type="ECO:0000256" key="4">
    <source>
        <dbReference type="ARBA" id="ARBA00010763"/>
    </source>
</evidence>
<name>A0A1G9P8G7_9FIRM</name>
<dbReference type="InterPro" id="IPR036425">
    <property type="entry name" value="MoaB/Mog-like_dom_sf"/>
</dbReference>
<dbReference type="Pfam" id="PF03454">
    <property type="entry name" value="MoeA_C"/>
    <property type="match status" value="1"/>
</dbReference>
<dbReference type="EMBL" id="FNGO01000012">
    <property type="protein sequence ID" value="SDL95049.1"/>
    <property type="molecule type" value="Genomic_DNA"/>
</dbReference>
<dbReference type="PANTHER" id="PTHR10192:SF5">
    <property type="entry name" value="GEPHYRIN"/>
    <property type="match status" value="1"/>
</dbReference>
<evidence type="ECO:0000313" key="12">
    <source>
        <dbReference type="EMBL" id="SDL95049.1"/>
    </source>
</evidence>
<dbReference type="PROSITE" id="PS01079">
    <property type="entry name" value="MOCF_BIOSYNTHESIS_2"/>
    <property type="match status" value="1"/>
</dbReference>
<dbReference type="InterPro" id="IPR001453">
    <property type="entry name" value="MoaB/Mog_dom"/>
</dbReference>
<dbReference type="UniPathway" id="UPA00344"/>
<dbReference type="NCBIfam" id="NF045515">
    <property type="entry name" value="Glp_gephyrin"/>
    <property type="match status" value="1"/>
</dbReference>
<dbReference type="InterPro" id="IPR036135">
    <property type="entry name" value="MoeA_linker/N_sf"/>
</dbReference>
<dbReference type="GO" id="GO:0061599">
    <property type="term" value="F:molybdopterin molybdotransferase activity"/>
    <property type="evidence" value="ECO:0007669"/>
    <property type="project" value="UniProtKB-UniRule"/>
</dbReference>
<evidence type="ECO:0000256" key="8">
    <source>
        <dbReference type="ARBA" id="ARBA00023150"/>
    </source>
</evidence>
<dbReference type="GO" id="GO:0006777">
    <property type="term" value="P:Mo-molybdopterin cofactor biosynthetic process"/>
    <property type="evidence" value="ECO:0007669"/>
    <property type="project" value="UniProtKB-UniRule"/>
</dbReference>
<dbReference type="RefSeq" id="WP_089760392.1">
    <property type="nucleotide sequence ID" value="NZ_FNGO01000012.1"/>
</dbReference>
<sequence>MNSEFLDLKNLKDLEENLFGLVSDLKTGSSFTSIHEAVDKFLASNIYAPESLPPFTRSAVDGYAVRARDTFGASEIQPALFEIKGEVSMGEKAKISPGRGEAVYIPTGAMLPADADSCIMIEETDRIAEDRIEVFTDVSPGENVIKQGDDIEEDELLLKSGHRLRAQDIGALAGLGITEVEVFDQPEISLISTGDEIVPPGNKKKDGEIRDINTPALAALFEKWGAQTKNYGIVPDRKRDLKKSISDCLSSDLIVVSGGSSVGHRDFTLDAINEIGSPGIIQHGLAVKPGKPTVVGKIDDTLVLGLPGNPASAWVVSCLIVPFVFKTMLERKTSALETRFQVARGKLKNQIASARGRSEYIPVKFLSPHESNLIKPIFGKSNLITTLVEADGFINIEAEKEGLEAGTGIEVYSVDRDLGLHSEERVVKNER</sequence>
<dbReference type="Pfam" id="PF03453">
    <property type="entry name" value="MoeA_N"/>
    <property type="match status" value="1"/>
</dbReference>
<dbReference type="InterPro" id="IPR005111">
    <property type="entry name" value="MoeA_C_domain_IV"/>
</dbReference>
<evidence type="ECO:0000256" key="10">
    <source>
        <dbReference type="RuleBase" id="RU365090"/>
    </source>
</evidence>
<dbReference type="CDD" id="cd00887">
    <property type="entry name" value="MoeA"/>
    <property type="match status" value="1"/>
</dbReference>
<dbReference type="Pfam" id="PF00994">
    <property type="entry name" value="MoCF_biosynth"/>
    <property type="match status" value="1"/>
</dbReference>
<dbReference type="Gene3D" id="2.170.190.11">
    <property type="entry name" value="Molybdopterin biosynthesis moea protein, domain 3"/>
    <property type="match status" value="1"/>
</dbReference>
<keyword evidence="10" id="KW-0808">Transferase</keyword>
<dbReference type="InterPro" id="IPR008284">
    <property type="entry name" value="MoCF_biosynth_CS"/>
</dbReference>
<dbReference type="Proteomes" id="UP000199476">
    <property type="component" value="Unassembled WGS sequence"/>
</dbReference>
<feature type="domain" description="MoaB/Mog" evidence="11">
    <location>
        <begin position="189"/>
        <end position="327"/>
    </location>
</feature>
<evidence type="ECO:0000256" key="2">
    <source>
        <dbReference type="ARBA" id="ARBA00003487"/>
    </source>
</evidence>
<comment type="similarity">
    <text evidence="4 10">Belongs to the MoeA family.</text>
</comment>
<dbReference type="EC" id="2.10.1.1" evidence="5 10"/>
<dbReference type="Gene3D" id="3.40.980.10">
    <property type="entry name" value="MoaB/Mog-like domain"/>
    <property type="match status" value="1"/>
</dbReference>
<dbReference type="GO" id="GO:0005829">
    <property type="term" value="C:cytosol"/>
    <property type="evidence" value="ECO:0007669"/>
    <property type="project" value="TreeGrafter"/>
</dbReference>
<keyword evidence="13" id="KW-1185">Reference proteome</keyword>
<proteinExistence type="inferred from homology"/>
<dbReference type="NCBIfam" id="TIGR00177">
    <property type="entry name" value="molyb_syn"/>
    <property type="match status" value="1"/>
</dbReference>
<keyword evidence="10" id="KW-0460">Magnesium</keyword>